<dbReference type="InParanoid" id="A0A6J0B4B4"/>
<dbReference type="GeneID" id="107217071"/>
<organism evidence="9">
    <name type="scientific">Neodiprion lecontei</name>
    <name type="common">Redheaded pine sawfly</name>
    <dbReference type="NCBI Taxonomy" id="441921"/>
    <lineage>
        <taxon>Eukaryota</taxon>
        <taxon>Metazoa</taxon>
        <taxon>Ecdysozoa</taxon>
        <taxon>Arthropoda</taxon>
        <taxon>Hexapoda</taxon>
        <taxon>Insecta</taxon>
        <taxon>Pterygota</taxon>
        <taxon>Neoptera</taxon>
        <taxon>Endopterygota</taxon>
        <taxon>Hymenoptera</taxon>
        <taxon>Tenthredinoidea</taxon>
        <taxon>Diprionidae</taxon>
        <taxon>Diprioninae</taxon>
        <taxon>Neodiprion</taxon>
    </lineage>
</organism>
<dbReference type="KEGG" id="nlo:107217071"/>
<gene>
    <name evidence="9" type="primary">LOC107217071</name>
</gene>
<keyword evidence="4 5" id="KW-0472">Membrane</keyword>
<dbReference type="GO" id="GO:0016020">
    <property type="term" value="C:membrane"/>
    <property type="evidence" value="ECO:0007669"/>
    <property type="project" value="UniProtKB-SubCell"/>
</dbReference>
<dbReference type="InterPro" id="IPR038050">
    <property type="entry name" value="Neuro_actylchol_rec"/>
</dbReference>
<dbReference type="SUPFAM" id="SSF63712">
    <property type="entry name" value="Nicotinic receptor ligand binding domain-like"/>
    <property type="match status" value="1"/>
</dbReference>
<dbReference type="PRINTS" id="PR00252">
    <property type="entry name" value="NRIONCHANNEL"/>
</dbReference>
<protein>
    <submittedName>
        <fullName evidence="9">Neuronal acetylcholine receptor subunit alpha-7</fullName>
    </submittedName>
</protein>
<evidence type="ECO:0000256" key="1">
    <source>
        <dbReference type="ARBA" id="ARBA00004141"/>
    </source>
</evidence>
<dbReference type="Proteomes" id="UP000829291">
    <property type="component" value="Chromosome 1"/>
</dbReference>
<dbReference type="CDD" id="cd18989">
    <property type="entry name" value="LGIC_ECD_cation"/>
    <property type="match status" value="1"/>
</dbReference>
<feature type="signal peptide" evidence="6">
    <location>
        <begin position="1"/>
        <end position="24"/>
    </location>
</feature>
<dbReference type="AlphaFoldDB" id="A0A6J0B4B4"/>
<accession>A0A6J0B4B4</accession>
<comment type="subcellular location">
    <subcellularLocation>
        <location evidence="1">Membrane</location>
        <topology evidence="1">Multi-pass membrane protein</topology>
    </subcellularLocation>
</comment>
<dbReference type="Pfam" id="PF02931">
    <property type="entry name" value="Neur_chan_LBD"/>
    <property type="match status" value="1"/>
</dbReference>
<keyword evidence="8" id="KW-1185">Reference proteome</keyword>
<evidence type="ECO:0000259" key="7">
    <source>
        <dbReference type="Pfam" id="PF02931"/>
    </source>
</evidence>
<feature type="domain" description="Neurotransmitter-gated ion-channel ligand-binding" evidence="7">
    <location>
        <begin position="40"/>
        <end position="252"/>
    </location>
</feature>
<dbReference type="GO" id="GO:0004888">
    <property type="term" value="F:transmembrane signaling receptor activity"/>
    <property type="evidence" value="ECO:0007669"/>
    <property type="project" value="InterPro"/>
</dbReference>
<dbReference type="RefSeq" id="XP_015509924.1">
    <property type="nucleotide sequence ID" value="XM_015654438.2"/>
</dbReference>
<feature type="transmembrane region" description="Helical" evidence="5">
    <location>
        <begin position="285"/>
        <end position="304"/>
    </location>
</feature>
<dbReference type="OrthoDB" id="410315at2759"/>
<proteinExistence type="predicted"/>
<feature type="transmembrane region" description="Helical" evidence="5">
    <location>
        <begin position="411"/>
        <end position="432"/>
    </location>
</feature>
<evidence type="ECO:0000256" key="2">
    <source>
        <dbReference type="ARBA" id="ARBA00022692"/>
    </source>
</evidence>
<dbReference type="InterPro" id="IPR006201">
    <property type="entry name" value="Neur_channel"/>
</dbReference>
<keyword evidence="6" id="KW-0732">Signal</keyword>
<evidence type="ECO:0000256" key="4">
    <source>
        <dbReference type="ARBA" id="ARBA00023136"/>
    </source>
</evidence>
<reference evidence="9" key="1">
    <citation type="submission" date="2025-08" db="UniProtKB">
        <authorList>
            <consortium name="RefSeq"/>
        </authorList>
    </citation>
    <scope>IDENTIFICATION</scope>
    <source>
        <tissue evidence="9">Thorax and Abdomen</tissue>
    </source>
</reference>
<feature type="transmembrane region" description="Helical" evidence="5">
    <location>
        <begin position="316"/>
        <end position="337"/>
    </location>
</feature>
<dbReference type="InterPro" id="IPR036734">
    <property type="entry name" value="Neur_chan_lig-bd_sf"/>
</dbReference>
<evidence type="ECO:0000256" key="3">
    <source>
        <dbReference type="ARBA" id="ARBA00022989"/>
    </source>
</evidence>
<dbReference type="Gene3D" id="1.20.58.390">
    <property type="entry name" value="Neurotransmitter-gated ion-channel transmembrane domain"/>
    <property type="match status" value="1"/>
</dbReference>
<dbReference type="PANTHER" id="PTHR18945">
    <property type="entry name" value="NEUROTRANSMITTER GATED ION CHANNEL"/>
    <property type="match status" value="1"/>
</dbReference>
<sequence>MHTKLLVLGLTLFAISTTKFSVDAALDCDNKVDNAQVTLRLRQDLFCNYDPVVRPIYMDGLKSLVIISLHPRYIDFDDSTNTFTLQAWLELYWWDENLAWYSKPYASDVTALKVSSDEIWKPPISLYNSADDGYNRENIIPKTRCILNLFGHMVCRALVKFVSHCASDYRYWPFDRHNCTMFVGSWIYKEKDIRIIQDLDQTFNLTESTFYDFIPNNEWKMLSIDSSSRVDGFPKFNYTFPTIVYSVIIERHSTFMQTTILAPAVLLIIMTLTVLWLDPDAIERLVLAILNLICHLICVMDVNWKVPSNGLTTPLILVFHHSSMVIASFALVMTVALRQLKEFSITAPDWVVSIFSTMTKIGWSFPMTSLNPEAAAPLETEENGVGSETSNGSSVKFDSKSSDAWRYLATLLNRLAFAFVLLAYIIMILVLVPKDDINGVPDALPRLKNFPL</sequence>
<feature type="chain" id="PRO_5027081625" evidence="6">
    <location>
        <begin position="25"/>
        <end position="452"/>
    </location>
</feature>
<evidence type="ECO:0000313" key="8">
    <source>
        <dbReference type="Proteomes" id="UP000829291"/>
    </source>
</evidence>
<dbReference type="GO" id="GO:0005230">
    <property type="term" value="F:extracellular ligand-gated monoatomic ion channel activity"/>
    <property type="evidence" value="ECO:0007669"/>
    <property type="project" value="InterPro"/>
</dbReference>
<evidence type="ECO:0000256" key="6">
    <source>
        <dbReference type="SAM" id="SignalP"/>
    </source>
</evidence>
<dbReference type="InterPro" id="IPR006202">
    <property type="entry name" value="Neur_chan_lig-bd"/>
</dbReference>
<keyword evidence="9" id="KW-0675">Receptor</keyword>
<evidence type="ECO:0000313" key="9">
    <source>
        <dbReference type="RefSeq" id="XP_015509924.1"/>
    </source>
</evidence>
<dbReference type="Gene3D" id="2.70.170.10">
    <property type="entry name" value="Neurotransmitter-gated ion-channel ligand-binding domain"/>
    <property type="match status" value="1"/>
</dbReference>
<evidence type="ECO:0000256" key="5">
    <source>
        <dbReference type="SAM" id="Phobius"/>
    </source>
</evidence>
<name>A0A6J0B4B4_NEOLC</name>
<keyword evidence="2 5" id="KW-0812">Transmembrane</keyword>
<feature type="transmembrane region" description="Helical" evidence="5">
    <location>
        <begin position="260"/>
        <end position="278"/>
    </location>
</feature>
<keyword evidence="3 5" id="KW-1133">Transmembrane helix</keyword>
<dbReference type="SUPFAM" id="SSF90112">
    <property type="entry name" value="Neurotransmitter-gated ion-channel transmembrane pore"/>
    <property type="match status" value="1"/>
</dbReference>
<dbReference type="InterPro" id="IPR036719">
    <property type="entry name" value="Neuro-gated_channel_TM_sf"/>
</dbReference>